<evidence type="ECO:0000256" key="1">
    <source>
        <dbReference type="ARBA" id="ARBA00004651"/>
    </source>
</evidence>
<dbReference type="STRING" id="267850.ADINL_0121"/>
<dbReference type="Proteomes" id="UP000027318">
    <property type="component" value="Unassembled WGS sequence"/>
</dbReference>
<dbReference type="GO" id="GO:0005886">
    <property type="term" value="C:plasma membrane"/>
    <property type="evidence" value="ECO:0007669"/>
    <property type="project" value="UniProtKB-SubCell"/>
</dbReference>
<evidence type="ECO:0000256" key="2">
    <source>
        <dbReference type="ARBA" id="ARBA00022475"/>
    </source>
</evidence>
<keyword evidence="4 6" id="KW-1133">Transmembrane helix</keyword>
<keyword evidence="5 6" id="KW-0472">Membrane</keyword>
<comment type="caution">
    <text evidence="8">The sequence shown here is derived from an EMBL/GenBank/DDBJ whole genome shotgun (WGS) entry which is preliminary data.</text>
</comment>
<name>A0A063Y9S0_9GAMM</name>
<feature type="transmembrane region" description="Helical" evidence="6">
    <location>
        <begin position="73"/>
        <end position="91"/>
    </location>
</feature>
<dbReference type="Pfam" id="PF01810">
    <property type="entry name" value="LysE"/>
    <property type="match status" value="1"/>
</dbReference>
<dbReference type="GO" id="GO:0015171">
    <property type="term" value="F:amino acid transmembrane transporter activity"/>
    <property type="evidence" value="ECO:0007669"/>
    <property type="project" value="TreeGrafter"/>
</dbReference>
<dbReference type="AlphaFoldDB" id="A0A063Y9S0"/>
<proteinExistence type="predicted"/>
<organism evidence="8 9">
    <name type="scientific">Nitrincola lacisaponensis</name>
    <dbReference type="NCBI Taxonomy" id="267850"/>
    <lineage>
        <taxon>Bacteria</taxon>
        <taxon>Pseudomonadati</taxon>
        <taxon>Pseudomonadota</taxon>
        <taxon>Gammaproteobacteria</taxon>
        <taxon>Oceanospirillales</taxon>
        <taxon>Oceanospirillaceae</taxon>
        <taxon>Nitrincola</taxon>
    </lineage>
</organism>
<dbReference type="EMBL" id="JMSZ01000001">
    <property type="protein sequence ID" value="KDE41441.1"/>
    <property type="molecule type" value="Genomic_DNA"/>
</dbReference>
<evidence type="ECO:0000256" key="3">
    <source>
        <dbReference type="ARBA" id="ARBA00022692"/>
    </source>
</evidence>
<dbReference type="PANTHER" id="PTHR30086:SF20">
    <property type="entry name" value="ARGININE EXPORTER PROTEIN ARGO-RELATED"/>
    <property type="match status" value="1"/>
</dbReference>
<feature type="chain" id="PRO_5012407182" evidence="7">
    <location>
        <begin position="16"/>
        <end position="196"/>
    </location>
</feature>
<dbReference type="OrthoDB" id="9812084at2"/>
<evidence type="ECO:0000313" key="9">
    <source>
        <dbReference type="Proteomes" id="UP000027318"/>
    </source>
</evidence>
<gene>
    <name evidence="8" type="ORF">ADINL_0121</name>
</gene>
<dbReference type="RefSeq" id="WP_036542473.1">
    <property type="nucleotide sequence ID" value="NZ_JMSZ01000001.1"/>
</dbReference>
<evidence type="ECO:0000313" key="8">
    <source>
        <dbReference type="EMBL" id="KDE41441.1"/>
    </source>
</evidence>
<accession>A0A063Y9S0</accession>
<feature type="transmembrane region" description="Helical" evidence="6">
    <location>
        <begin position="138"/>
        <end position="166"/>
    </location>
</feature>
<reference evidence="8 9" key="1">
    <citation type="journal article" date="2005" name="Int. J. Syst. Evol. Microbiol.">
        <title>Nitrincola lacisaponensis gen. nov., sp. nov., a novel alkaliphilic bacterium isolated from an alkaline, saline lake.</title>
        <authorList>
            <person name="Dimitriu P.A."/>
            <person name="Shukla S.K."/>
            <person name="Conradt J."/>
            <person name="Marquez M.C."/>
            <person name="Ventosa A."/>
            <person name="Maglia A."/>
            <person name="Peyton B.M."/>
            <person name="Pinkart H.C."/>
            <person name="Mormile M.R."/>
        </authorList>
    </citation>
    <scope>NUCLEOTIDE SEQUENCE [LARGE SCALE GENOMIC DNA]</scope>
    <source>
        <strain evidence="8 9">4CA</strain>
    </source>
</reference>
<evidence type="ECO:0000256" key="7">
    <source>
        <dbReference type="SAM" id="SignalP"/>
    </source>
</evidence>
<dbReference type="PANTHER" id="PTHR30086">
    <property type="entry name" value="ARGININE EXPORTER PROTEIN ARGO"/>
    <property type="match status" value="1"/>
</dbReference>
<comment type="subcellular location">
    <subcellularLocation>
        <location evidence="1">Cell membrane</location>
        <topology evidence="1">Multi-pass membrane protein</topology>
    </subcellularLocation>
</comment>
<dbReference type="GO" id="GO:0033228">
    <property type="term" value="P:cysteine export across plasma membrane"/>
    <property type="evidence" value="ECO:0007669"/>
    <property type="project" value="TreeGrafter"/>
</dbReference>
<evidence type="ECO:0000256" key="5">
    <source>
        <dbReference type="ARBA" id="ARBA00023136"/>
    </source>
</evidence>
<keyword evidence="7" id="KW-0732">Signal</keyword>
<evidence type="ECO:0000256" key="6">
    <source>
        <dbReference type="SAM" id="Phobius"/>
    </source>
</evidence>
<feature type="transmembrane region" description="Helical" evidence="6">
    <location>
        <begin position="178"/>
        <end position="195"/>
    </location>
</feature>
<dbReference type="PATRIC" id="fig|267850.7.peg.121"/>
<keyword evidence="9" id="KW-1185">Reference proteome</keyword>
<evidence type="ECO:0000256" key="4">
    <source>
        <dbReference type="ARBA" id="ARBA00022989"/>
    </source>
</evidence>
<feature type="transmembrane region" description="Helical" evidence="6">
    <location>
        <begin position="41"/>
        <end position="61"/>
    </location>
</feature>
<dbReference type="InterPro" id="IPR001123">
    <property type="entry name" value="LeuE-type"/>
</dbReference>
<feature type="signal peptide" evidence="7">
    <location>
        <begin position="1"/>
        <end position="15"/>
    </location>
</feature>
<protein>
    <submittedName>
        <fullName evidence="8">Transporter, LysE family</fullName>
    </submittedName>
</protein>
<keyword evidence="3 6" id="KW-0812">Transmembrane</keyword>
<keyword evidence="2" id="KW-1003">Cell membrane</keyword>
<sequence length="196" mass="21367">MSLSILFSMSAFALAASISPGPVNLVCLSSGLRYGWSRTLIFVTGATLGFVLLFMGLGLGLKSLFLQWEQLESWLRWGGIAFLLYMSYQLLRADGNVEAHAASKPPGFILGALMQWLNPKAWLAGISGIAAYTTGGDMWLVVLFALIYLPVCWLSLSIWAAAGSWLQQRCSSAPGLRWLNRLLAFLLLLSCGVLLM</sequence>